<accession>A0AC55DAS1</accession>
<gene>
    <name evidence="2" type="primary">SDHAF1</name>
</gene>
<name>A0AC55DAS1_ECHTE</name>
<proteinExistence type="predicted"/>
<dbReference type="RefSeq" id="XP_045148847.1">
    <property type="nucleotide sequence ID" value="XM_045292912.1"/>
</dbReference>
<organism evidence="1 2">
    <name type="scientific">Echinops telfairi</name>
    <name type="common">Lesser hedgehog tenrec</name>
    <dbReference type="NCBI Taxonomy" id="9371"/>
    <lineage>
        <taxon>Eukaryota</taxon>
        <taxon>Metazoa</taxon>
        <taxon>Chordata</taxon>
        <taxon>Craniata</taxon>
        <taxon>Vertebrata</taxon>
        <taxon>Euteleostomi</taxon>
        <taxon>Mammalia</taxon>
        <taxon>Eutheria</taxon>
        <taxon>Afrotheria</taxon>
        <taxon>Tenrecidae</taxon>
        <taxon>Tenrecinae</taxon>
        <taxon>Echinops</taxon>
    </lineage>
</organism>
<evidence type="ECO:0000313" key="2">
    <source>
        <dbReference type="RefSeq" id="XP_045148847.1"/>
    </source>
</evidence>
<evidence type="ECO:0000313" key="1">
    <source>
        <dbReference type="Proteomes" id="UP000694863"/>
    </source>
</evidence>
<dbReference type="Proteomes" id="UP000694863">
    <property type="component" value="Unplaced"/>
</dbReference>
<protein>
    <submittedName>
        <fullName evidence="2">LOW QUALITY PROTEIN: succinate dehydrogenase assembly factor 1, mitochondrial</fullName>
    </submittedName>
</protein>
<reference evidence="2" key="1">
    <citation type="submission" date="2025-08" db="UniProtKB">
        <authorList>
            <consortium name="RefSeq"/>
        </authorList>
    </citation>
    <scope>IDENTIFICATION</scope>
</reference>
<sequence>MSQHSRLQKQVLGLYRELLRAGRGKPGAEARVRAEFRQNACLPRSDVLRIEYLYRRGRRQLLLLRSAHAKSLGAFVRPMDPPGEPAALGALPDGSDQARSHLGGARTLETPPDEPQSMEPVVGPPLTARVGGTRLMRG</sequence>
<keyword evidence="1" id="KW-1185">Reference proteome</keyword>